<feature type="compositionally biased region" description="Pro residues" evidence="1">
    <location>
        <begin position="384"/>
        <end position="394"/>
    </location>
</feature>
<feature type="compositionally biased region" description="Low complexity" evidence="1">
    <location>
        <begin position="23"/>
        <end position="35"/>
    </location>
</feature>
<dbReference type="PANTHER" id="PTHR42084">
    <property type="entry name" value="YALI0E26631P"/>
    <property type="match status" value="1"/>
</dbReference>
<feature type="compositionally biased region" description="Acidic residues" evidence="1">
    <location>
        <begin position="183"/>
        <end position="203"/>
    </location>
</feature>
<feature type="compositionally biased region" description="Low complexity" evidence="1">
    <location>
        <begin position="136"/>
        <end position="145"/>
    </location>
</feature>
<dbReference type="Proteomes" id="UP001174691">
    <property type="component" value="Unassembled WGS sequence"/>
</dbReference>
<feature type="compositionally biased region" description="Polar residues" evidence="1">
    <location>
        <begin position="36"/>
        <end position="61"/>
    </location>
</feature>
<dbReference type="EMBL" id="JANBVN010000206">
    <property type="protein sequence ID" value="KAJ9133220.1"/>
    <property type="molecule type" value="Genomic_DNA"/>
</dbReference>
<dbReference type="PANTHER" id="PTHR42084:SF1">
    <property type="entry name" value="SERINE_THREONINE-PROTEIN KINASE PPK6"/>
    <property type="match status" value="1"/>
</dbReference>
<evidence type="ECO:0000256" key="1">
    <source>
        <dbReference type="SAM" id="MobiDB-lite"/>
    </source>
</evidence>
<reference evidence="2" key="1">
    <citation type="submission" date="2022-07" db="EMBL/GenBank/DDBJ databases">
        <title>Fungi with potential for degradation of polypropylene.</title>
        <authorList>
            <person name="Gostincar C."/>
        </authorList>
    </citation>
    <scope>NUCLEOTIDE SEQUENCE</scope>
    <source>
        <strain evidence="2">EXF-13287</strain>
    </source>
</reference>
<sequence>MSADLLGLFDEPSQAPKQPQQNSGSSGPGPKFSSSTTDPFSFLQPSTASAQPQAGGQSTDWPSRPPQQPPAGNIWGDLSGLGPPVAKPQADEEEDGWGDFESAAQNEPPKPARVTLQSQSRPTTRIVRAPTIDLMSNNLLSLHSSPPKPNKLEHLAERASWESSLRQSTDSGPKTTDPNVLFDADDFDEGALPDDDDDDDFGDFEAPAPAPAPPSVQPSIDLLSTQFAPAPVQGRQAPPSQLLSALSLNDGPSVYPQAPKSPSFQERNPFPGLGLKTPVTEEFPKETKSKTPSPITAWPTFENAGNAKGTKEKNSFEAEWGAFDDMPPKTGTKPQAPEPAPAKPSGKTTVANTTVATSDWEWDDWSASKETPPAPKPAETTSPSRPPPTNIPPPSVLLSIFPSLLSTASTSLFKPSAATSSSVRDRVHSSPATIAFLRGYLALATVAARIIAGRRLRWHRDKFLSQSMTISAATGGKGGMKLAGIDRSQSAREDREAADVVAVWRDAVGRLRTAVAAANAAVANGVAASGGRRQMRVPELAEVMRVETVKGAITAPKACVVCGLKRDERVVKVDFEVEDSFGEWWVEFWGHRECRNFWIEHEVALRSR</sequence>
<dbReference type="AlphaFoldDB" id="A0AA38R249"/>
<feature type="compositionally biased region" description="Polar residues" evidence="1">
    <location>
        <begin position="161"/>
        <end position="178"/>
    </location>
</feature>
<keyword evidence="2" id="KW-0808">Transferase</keyword>
<organism evidence="2 3">
    <name type="scientific">Coniochaeta hoffmannii</name>
    <dbReference type="NCBI Taxonomy" id="91930"/>
    <lineage>
        <taxon>Eukaryota</taxon>
        <taxon>Fungi</taxon>
        <taxon>Dikarya</taxon>
        <taxon>Ascomycota</taxon>
        <taxon>Pezizomycotina</taxon>
        <taxon>Sordariomycetes</taxon>
        <taxon>Sordariomycetidae</taxon>
        <taxon>Coniochaetales</taxon>
        <taxon>Coniochaetaceae</taxon>
        <taxon>Coniochaeta</taxon>
    </lineage>
</organism>
<feature type="compositionally biased region" description="Low complexity" evidence="1">
    <location>
        <begin position="236"/>
        <end position="248"/>
    </location>
</feature>
<comment type="caution">
    <text evidence="2">The sequence shown here is derived from an EMBL/GenBank/DDBJ whole genome shotgun (WGS) entry which is preliminary data.</text>
</comment>
<protein>
    <submittedName>
        <fullName evidence="2">Serine threonine-protein kinase ppk6</fullName>
    </submittedName>
</protein>
<feature type="compositionally biased region" description="Basic and acidic residues" evidence="1">
    <location>
        <begin position="150"/>
        <end position="160"/>
    </location>
</feature>
<feature type="region of interest" description="Disordered" evidence="1">
    <location>
        <begin position="1"/>
        <end position="394"/>
    </location>
</feature>
<proteinExistence type="predicted"/>
<evidence type="ECO:0000313" key="3">
    <source>
        <dbReference type="Proteomes" id="UP001174691"/>
    </source>
</evidence>
<keyword evidence="2" id="KW-0418">Kinase</keyword>
<dbReference type="GO" id="GO:0016301">
    <property type="term" value="F:kinase activity"/>
    <property type="evidence" value="ECO:0007669"/>
    <property type="project" value="UniProtKB-KW"/>
</dbReference>
<accession>A0AA38R249</accession>
<keyword evidence="3" id="KW-1185">Reference proteome</keyword>
<evidence type="ECO:0000313" key="2">
    <source>
        <dbReference type="EMBL" id="KAJ9133220.1"/>
    </source>
</evidence>
<feature type="compositionally biased region" description="Polar residues" evidence="1">
    <location>
        <begin position="346"/>
        <end position="357"/>
    </location>
</feature>
<name>A0AA38R249_9PEZI</name>
<gene>
    <name evidence="2" type="ORF">NKR19_g9133</name>
</gene>